<organism evidence="4 5">
    <name type="scientific">Cotesia typhae</name>
    <dbReference type="NCBI Taxonomy" id="2053667"/>
    <lineage>
        <taxon>Eukaryota</taxon>
        <taxon>Metazoa</taxon>
        <taxon>Ecdysozoa</taxon>
        <taxon>Arthropoda</taxon>
        <taxon>Hexapoda</taxon>
        <taxon>Insecta</taxon>
        <taxon>Pterygota</taxon>
        <taxon>Neoptera</taxon>
        <taxon>Endopterygota</taxon>
        <taxon>Hymenoptera</taxon>
        <taxon>Apocrita</taxon>
        <taxon>Ichneumonoidea</taxon>
        <taxon>Braconidae</taxon>
        <taxon>Microgastrinae</taxon>
        <taxon>Cotesia</taxon>
    </lineage>
</organism>
<sequence length="116" mass="12608">MSASPIARQVTQNQNIPFKRIVISDPNQLPVDYSSTPGGTLYSTTPGGTRIVYERAFLMNLRNSPISKTPPSVTSIPANLLKGSPIIATTNVSVCNKPTKEIAVIEEVSEQFQMDM</sequence>
<comment type="similarity">
    <text evidence="1">Belongs to the eIF4E-binding protein family.</text>
</comment>
<evidence type="ECO:0008006" key="6">
    <source>
        <dbReference type="Google" id="ProtNLM"/>
    </source>
</evidence>
<name>A0A8J5QPD8_9HYME</name>
<dbReference type="GO" id="GO:0045947">
    <property type="term" value="P:negative regulation of translational initiation"/>
    <property type="evidence" value="ECO:0007669"/>
    <property type="project" value="InterPro"/>
</dbReference>
<dbReference type="Proteomes" id="UP000729913">
    <property type="component" value="Unassembled WGS sequence"/>
</dbReference>
<accession>A0A8J5QPD8</accession>
<reference evidence="4" key="1">
    <citation type="submission" date="2020-03" db="EMBL/GenBank/DDBJ databases">
        <authorList>
            <person name="Chebbi M.A."/>
            <person name="Drezen J.M."/>
        </authorList>
    </citation>
    <scope>NUCLEOTIDE SEQUENCE</scope>
    <source>
        <tissue evidence="4">Whole body</tissue>
    </source>
</reference>
<dbReference type="Pfam" id="PF05456">
    <property type="entry name" value="eIF_4EBP"/>
    <property type="match status" value="1"/>
</dbReference>
<keyword evidence="3" id="KW-0652">Protein synthesis inhibitor</keyword>
<keyword evidence="2" id="KW-0810">Translation regulation</keyword>
<dbReference type="GO" id="GO:0008190">
    <property type="term" value="F:eukaryotic initiation factor 4E binding"/>
    <property type="evidence" value="ECO:0007669"/>
    <property type="project" value="InterPro"/>
</dbReference>
<dbReference type="EMBL" id="JAAOIC020000067">
    <property type="protein sequence ID" value="KAG8034451.1"/>
    <property type="molecule type" value="Genomic_DNA"/>
</dbReference>
<proteinExistence type="inferred from homology"/>
<evidence type="ECO:0000313" key="5">
    <source>
        <dbReference type="Proteomes" id="UP000729913"/>
    </source>
</evidence>
<keyword evidence="5" id="KW-1185">Reference proteome</keyword>
<dbReference type="OrthoDB" id="19729at2759"/>
<dbReference type="AlphaFoldDB" id="A0A8J5QPD8"/>
<dbReference type="GO" id="GO:0005737">
    <property type="term" value="C:cytoplasm"/>
    <property type="evidence" value="ECO:0007669"/>
    <property type="project" value="TreeGrafter"/>
</dbReference>
<reference evidence="4" key="2">
    <citation type="submission" date="2021-04" db="EMBL/GenBank/DDBJ databases">
        <title>Genome-wide patterns of bracovirus chromosomal integration into multiple host tissues during parasitism.</title>
        <authorList>
            <person name="Chebbi M.A.C."/>
        </authorList>
    </citation>
    <scope>NUCLEOTIDE SEQUENCE</scope>
    <source>
        <tissue evidence="4">Whole body</tissue>
    </source>
</reference>
<evidence type="ECO:0000256" key="2">
    <source>
        <dbReference type="ARBA" id="ARBA00022845"/>
    </source>
</evidence>
<dbReference type="PANTHER" id="PTHR12669:SF12">
    <property type="entry name" value="EUKARYOTIC TRANSLATION INITIATION FACTOR 4E-BINDING PROTEIN"/>
    <property type="match status" value="1"/>
</dbReference>
<evidence type="ECO:0000313" key="4">
    <source>
        <dbReference type="EMBL" id="KAG8034451.1"/>
    </source>
</evidence>
<evidence type="ECO:0000256" key="1">
    <source>
        <dbReference type="ARBA" id="ARBA00005480"/>
    </source>
</evidence>
<dbReference type="InterPro" id="IPR008606">
    <property type="entry name" value="EIF4EBP"/>
</dbReference>
<evidence type="ECO:0000256" key="3">
    <source>
        <dbReference type="ARBA" id="ARBA00023193"/>
    </source>
</evidence>
<protein>
    <recommendedName>
        <fullName evidence="6">Eukaryotic translation initiation factor 4E-binding protein 2</fullName>
    </recommendedName>
</protein>
<comment type="caution">
    <text evidence="4">The sequence shown here is derived from an EMBL/GenBank/DDBJ whole genome shotgun (WGS) entry which is preliminary data.</text>
</comment>
<dbReference type="PANTHER" id="PTHR12669">
    <property type="entry name" value="EUKARYOTIC TRANSLATION INITIATION FACTOR 4E-BINDING PROTEIN"/>
    <property type="match status" value="1"/>
</dbReference>
<gene>
    <name evidence="4" type="ORF">G9C98_007527</name>
</gene>